<proteinExistence type="predicted"/>
<protein>
    <recommendedName>
        <fullName evidence="1">TfuA-like core domain-containing protein</fullName>
    </recommendedName>
</protein>
<organism evidence="2 3">
    <name type="scientific">Aquimonas voraii</name>
    <dbReference type="NCBI Taxonomy" id="265719"/>
    <lineage>
        <taxon>Bacteria</taxon>
        <taxon>Pseudomonadati</taxon>
        <taxon>Pseudomonadota</taxon>
        <taxon>Gammaproteobacteria</taxon>
        <taxon>Lysobacterales</taxon>
        <taxon>Lysobacteraceae</taxon>
        <taxon>Aquimonas</taxon>
    </lineage>
</organism>
<dbReference type="OrthoDB" id="118811at2"/>
<dbReference type="AlphaFoldDB" id="A0A1G6Y2E5"/>
<dbReference type="EMBL" id="FNAG01000008">
    <property type="protein sequence ID" value="SDD84674.1"/>
    <property type="molecule type" value="Genomic_DNA"/>
</dbReference>
<gene>
    <name evidence="2" type="ORF">SAMN04488509_108111</name>
</gene>
<keyword evidence="3" id="KW-1185">Reference proteome</keyword>
<name>A0A1G6Y2E5_9GAMM</name>
<evidence type="ECO:0000313" key="3">
    <source>
        <dbReference type="Proteomes" id="UP000199603"/>
    </source>
</evidence>
<accession>A0A1G6Y2E5</accession>
<dbReference type="RefSeq" id="WP_091243586.1">
    <property type="nucleotide sequence ID" value="NZ_FNAG01000008.1"/>
</dbReference>
<dbReference type="Proteomes" id="UP000199603">
    <property type="component" value="Unassembled WGS sequence"/>
</dbReference>
<reference evidence="2 3" key="1">
    <citation type="submission" date="2016-10" db="EMBL/GenBank/DDBJ databases">
        <authorList>
            <person name="de Groot N.N."/>
        </authorList>
    </citation>
    <scope>NUCLEOTIDE SEQUENCE [LARGE SCALE GENOMIC DNA]</scope>
    <source>
        <strain evidence="2 3">DSM 16957</strain>
    </source>
</reference>
<dbReference type="InterPro" id="IPR012924">
    <property type="entry name" value="TfuA_core"/>
</dbReference>
<sequence>MNCFVFLGPSLPLARARAHLQAEYLPPVAMGDVYALVRSRARPGDHIALIDGVFEQVPAVWHKEILFALERGVHVHGASSMGALRAAELQAFGMRGVGRIFEAFRDGVLEDDDEVAVVHAPAEAAFRPLSAAMVSIRALLQRLQGQGLLGAEQAARLAELSKQRPYWERSWAELLADARALALGAAVEDAIRSISREDDAKALDAIELLDTLARELAAPARPHAATFALEQTRFWRGLAASQEPRLRSADSGQSPTVKHDALLRDVRALAPDRRELLREALLLRLLSEQAQRQAPPTADELRAAALRLADRKGLAGQAALDAYRAEQELDSGDWRHWLQLEVVAERLIAQSGAGLDGFLLLLLKAEGRLDAGRERVQAQQQRLQELGIERPELADAGIGADALQHWYEASTGNRMLPDPETYAHSLGFSSLRDLLMVLLAAYIGGEGKSAAAAQPASAPGSAETA</sequence>
<dbReference type="Pfam" id="PF07812">
    <property type="entry name" value="TfuA"/>
    <property type="match status" value="1"/>
</dbReference>
<feature type="domain" description="TfuA-like core" evidence="1">
    <location>
        <begin position="51"/>
        <end position="170"/>
    </location>
</feature>
<evidence type="ECO:0000259" key="1">
    <source>
        <dbReference type="Pfam" id="PF07812"/>
    </source>
</evidence>
<evidence type="ECO:0000313" key="2">
    <source>
        <dbReference type="EMBL" id="SDD84674.1"/>
    </source>
</evidence>
<dbReference type="STRING" id="265719.SAMN04488509_108111"/>